<protein>
    <submittedName>
        <fullName evidence="2">Glycosyltransferase family 2 protein</fullName>
    </submittedName>
</protein>
<dbReference type="Gene3D" id="3.90.550.10">
    <property type="entry name" value="Spore Coat Polysaccharide Biosynthesis Protein SpsA, Chain A"/>
    <property type="match status" value="1"/>
</dbReference>
<dbReference type="InterPro" id="IPR001173">
    <property type="entry name" value="Glyco_trans_2-like"/>
</dbReference>
<feature type="domain" description="Glycosyltransferase 2-like" evidence="1">
    <location>
        <begin position="9"/>
        <end position="116"/>
    </location>
</feature>
<dbReference type="PANTHER" id="PTHR22916">
    <property type="entry name" value="GLYCOSYLTRANSFERASE"/>
    <property type="match status" value="1"/>
</dbReference>
<keyword evidence="3" id="KW-1185">Reference proteome</keyword>
<reference evidence="2" key="1">
    <citation type="journal article" date="2019" name="PLoS Negl. Trop. Dis.">
        <title>Revisiting the worldwide diversity of Leptospira species in the environment.</title>
        <authorList>
            <person name="Vincent A.T."/>
            <person name="Schiettekatte O."/>
            <person name="Bourhy P."/>
            <person name="Veyrier F.J."/>
            <person name="Picardeau M."/>
        </authorList>
    </citation>
    <scope>NUCLEOTIDE SEQUENCE [LARGE SCALE GENOMIC DNA]</scope>
    <source>
        <strain evidence="2">201702476</strain>
    </source>
</reference>
<dbReference type="Pfam" id="PF00535">
    <property type="entry name" value="Glycos_transf_2"/>
    <property type="match status" value="1"/>
</dbReference>
<evidence type="ECO:0000259" key="1">
    <source>
        <dbReference type="Pfam" id="PF00535"/>
    </source>
</evidence>
<evidence type="ECO:0000313" key="2">
    <source>
        <dbReference type="EMBL" id="TGL57211.1"/>
    </source>
</evidence>
<comment type="caution">
    <text evidence="2">The sequence shown here is derived from an EMBL/GenBank/DDBJ whole genome shotgun (WGS) entry which is preliminary data.</text>
</comment>
<dbReference type="GO" id="GO:0016758">
    <property type="term" value="F:hexosyltransferase activity"/>
    <property type="evidence" value="ECO:0007669"/>
    <property type="project" value="UniProtKB-ARBA"/>
</dbReference>
<dbReference type="Proteomes" id="UP000297693">
    <property type="component" value="Unassembled WGS sequence"/>
</dbReference>
<accession>A0A4R9JYF5</accession>
<dbReference type="OrthoDB" id="305760at2"/>
<proteinExistence type="predicted"/>
<dbReference type="InterPro" id="IPR029044">
    <property type="entry name" value="Nucleotide-diphossugar_trans"/>
</dbReference>
<organism evidence="2 3">
    <name type="scientific">Leptospira ognonensis</name>
    <dbReference type="NCBI Taxonomy" id="2484945"/>
    <lineage>
        <taxon>Bacteria</taxon>
        <taxon>Pseudomonadati</taxon>
        <taxon>Spirochaetota</taxon>
        <taxon>Spirochaetia</taxon>
        <taxon>Leptospirales</taxon>
        <taxon>Leptospiraceae</taxon>
        <taxon>Leptospira</taxon>
    </lineage>
</organism>
<dbReference type="CDD" id="cd04196">
    <property type="entry name" value="GT_2_like_d"/>
    <property type="match status" value="1"/>
</dbReference>
<dbReference type="SUPFAM" id="SSF53448">
    <property type="entry name" value="Nucleotide-diphospho-sugar transferases"/>
    <property type="match status" value="1"/>
</dbReference>
<sequence>MGVKRLIAVLLSTYNGEKYLKEQLDTLEAQTLNFTLYIRDDGSKDNTFEILKQFTQETKRKVFLLHSRKNLGVIFSFMRLLRFAKRNLENEIFLFSDQDDLWMPDKIETAVNKIKLKEEGAGKGKPILYHSDLTLVNGLGKPKGTTFWQEMDLDPKLGKKLHRMICQPTITGCTVAINRKLAESVHTVPKKAKMHDWWLGLYACAFGEIISDPIPKIHYRIHDGNVIGATGLSFQKVFKHLKKFTGYIYAWKRENEERVLQAQAFEETFRQLLTQSQIEMLSAFINSPKKSFFVRKMIQFRYGFWQHSFYRKVSSFLFF</sequence>
<keyword evidence="2" id="KW-0808">Transferase</keyword>
<name>A0A4R9JYF5_9LEPT</name>
<evidence type="ECO:0000313" key="3">
    <source>
        <dbReference type="Proteomes" id="UP000297693"/>
    </source>
</evidence>
<dbReference type="PANTHER" id="PTHR22916:SF3">
    <property type="entry name" value="UDP-GLCNAC:BETAGAL BETA-1,3-N-ACETYLGLUCOSAMINYLTRANSFERASE-LIKE PROTEIN 1"/>
    <property type="match status" value="1"/>
</dbReference>
<gene>
    <name evidence="2" type="ORF">EHQ58_12965</name>
</gene>
<dbReference type="EMBL" id="RQGD01000035">
    <property type="protein sequence ID" value="TGL57211.1"/>
    <property type="molecule type" value="Genomic_DNA"/>
</dbReference>
<dbReference type="AlphaFoldDB" id="A0A4R9JYF5"/>